<evidence type="ECO:0000256" key="1">
    <source>
        <dbReference type="ARBA" id="ARBA00022468"/>
    </source>
</evidence>
<dbReference type="FunFam" id="1.10.220.150:FF:000014">
    <property type="entry name" value="ADP-ribosylation factor GTPase-activating protein"/>
    <property type="match status" value="1"/>
</dbReference>
<dbReference type="AlphaFoldDB" id="A0A9W7YD09"/>
<evidence type="ECO:0000313" key="9">
    <source>
        <dbReference type="Proteomes" id="UP001143981"/>
    </source>
</evidence>
<dbReference type="InterPro" id="IPR001164">
    <property type="entry name" value="ArfGAP_dom"/>
</dbReference>
<feature type="domain" description="Arf-GAP" evidence="7">
    <location>
        <begin position="8"/>
        <end position="125"/>
    </location>
</feature>
<dbReference type="OrthoDB" id="983479at2759"/>
<dbReference type="Gene3D" id="1.10.220.150">
    <property type="entry name" value="Arf GTPase activating protein"/>
    <property type="match status" value="1"/>
</dbReference>
<evidence type="ECO:0000256" key="2">
    <source>
        <dbReference type="ARBA" id="ARBA00022723"/>
    </source>
</evidence>
<keyword evidence="2" id="KW-0479">Metal-binding</keyword>
<feature type="compositionally biased region" description="Low complexity" evidence="6">
    <location>
        <begin position="223"/>
        <end position="233"/>
    </location>
</feature>
<dbReference type="GO" id="GO:0008270">
    <property type="term" value="F:zinc ion binding"/>
    <property type="evidence" value="ECO:0007669"/>
    <property type="project" value="UniProtKB-KW"/>
</dbReference>
<evidence type="ECO:0000313" key="8">
    <source>
        <dbReference type="EMBL" id="KAJ1730534.1"/>
    </source>
</evidence>
<dbReference type="Pfam" id="PF01412">
    <property type="entry name" value="ArfGap"/>
    <property type="match status" value="1"/>
</dbReference>
<comment type="caution">
    <text evidence="8">The sequence shown here is derived from an EMBL/GenBank/DDBJ whole genome shotgun (WGS) entry which is preliminary data.</text>
</comment>
<keyword evidence="4" id="KW-0862">Zinc</keyword>
<accession>A0A9W7YD09</accession>
<dbReference type="InterPro" id="IPR038508">
    <property type="entry name" value="ArfGAP_dom_sf"/>
</dbReference>
<reference evidence="8" key="1">
    <citation type="submission" date="2022-07" db="EMBL/GenBank/DDBJ databases">
        <title>Phylogenomic reconstructions and comparative analyses of Kickxellomycotina fungi.</title>
        <authorList>
            <person name="Reynolds N.K."/>
            <person name="Stajich J.E."/>
            <person name="Barry K."/>
            <person name="Grigoriev I.V."/>
            <person name="Crous P."/>
            <person name="Smith M.E."/>
        </authorList>
    </citation>
    <scope>NUCLEOTIDE SEQUENCE</scope>
    <source>
        <strain evidence="8">BCRC 34381</strain>
    </source>
</reference>
<dbReference type="PANTHER" id="PTHR46395">
    <property type="entry name" value="ADP-RIBOSYLATION FACTOR GTPASE-ACTIVATING PROTEIN 1"/>
    <property type="match status" value="1"/>
</dbReference>
<dbReference type="GO" id="GO:0030100">
    <property type="term" value="P:regulation of endocytosis"/>
    <property type="evidence" value="ECO:0007669"/>
    <property type="project" value="TreeGrafter"/>
</dbReference>
<feature type="compositionally biased region" description="Polar residues" evidence="6">
    <location>
        <begin position="165"/>
        <end position="184"/>
    </location>
</feature>
<sequence>MASDAEVKRALLVLQRKEGNKICMDCGSPNPQWASVTLGTFFCLNCSGQHRGLGVHLSFVRSITMDRWTADQLRRMERGGNKAALEFFKTQPGYADGMSLKDKYNSRFAELWRQKLTAECEGRPWSAPPPAEPISPAARSNTSSPAQFGGTPQPKAVGSAFGGSPATSRSQTPDPGRATGSSTPALGGASQKQRNEEYFARLGTQNALRRDDLPPNQGGKYSGFGSSSYHGRGTTAPSPLSPQGFANDPGATLSKGWSLLAGGAQSALSTLGTIAGTIGDSYVRPATEKVQDPNFRSDVSSYVSTIGHKVEEHASRGFASLSAYMRSGQHGTGGYSQVPAGDAYGGLDNSRGGPDGTHRGPADNDDDDDDSSSHGFFGKELSSSSLTPPASATTPVSASSVGIVKRAGTRTQTTATVPSASSAQPRSGAKAAKGWDDEWDNF</sequence>
<dbReference type="PRINTS" id="PR00405">
    <property type="entry name" value="REVINTRACTNG"/>
</dbReference>
<dbReference type="InterPro" id="IPR037278">
    <property type="entry name" value="ARFGAP/RecO"/>
</dbReference>
<feature type="region of interest" description="Disordered" evidence="6">
    <location>
        <begin position="121"/>
        <end position="252"/>
    </location>
</feature>
<gene>
    <name evidence="8" type="primary">GCS1</name>
    <name evidence="8" type="ORF">LPJ61_002958</name>
</gene>
<dbReference type="CDD" id="cd08830">
    <property type="entry name" value="ArfGap_ArfGap1"/>
    <property type="match status" value="1"/>
</dbReference>
<organism evidence="8 9">
    <name type="scientific">Coemansia biformis</name>
    <dbReference type="NCBI Taxonomy" id="1286918"/>
    <lineage>
        <taxon>Eukaryota</taxon>
        <taxon>Fungi</taxon>
        <taxon>Fungi incertae sedis</taxon>
        <taxon>Zoopagomycota</taxon>
        <taxon>Kickxellomycotina</taxon>
        <taxon>Kickxellomycetes</taxon>
        <taxon>Kickxellales</taxon>
        <taxon>Kickxellaceae</taxon>
        <taxon>Coemansia</taxon>
    </lineage>
</organism>
<keyword evidence="3 5" id="KW-0863">Zinc-finger</keyword>
<feature type="compositionally biased region" description="Low complexity" evidence="6">
    <location>
        <begin position="381"/>
        <end position="401"/>
    </location>
</feature>
<dbReference type="SUPFAM" id="SSF57863">
    <property type="entry name" value="ArfGap/RecO-like zinc finger"/>
    <property type="match status" value="1"/>
</dbReference>
<feature type="compositionally biased region" description="Polar residues" evidence="6">
    <location>
        <begin position="409"/>
        <end position="425"/>
    </location>
</feature>
<keyword evidence="1" id="KW-0343">GTPase activation</keyword>
<protein>
    <submittedName>
        <fullName evidence="8">Zn finger-containing GTPase- Activating Protein for ARF</fullName>
    </submittedName>
</protein>
<evidence type="ECO:0000256" key="5">
    <source>
        <dbReference type="PROSITE-ProRule" id="PRU00288"/>
    </source>
</evidence>
<dbReference type="SMART" id="SM00105">
    <property type="entry name" value="ArfGap"/>
    <property type="match status" value="1"/>
</dbReference>
<name>A0A9W7YD09_9FUNG</name>
<dbReference type="GO" id="GO:0032012">
    <property type="term" value="P:regulation of ARF protein signal transduction"/>
    <property type="evidence" value="ECO:0007669"/>
    <property type="project" value="TreeGrafter"/>
</dbReference>
<keyword evidence="9" id="KW-1185">Reference proteome</keyword>
<evidence type="ECO:0000259" key="7">
    <source>
        <dbReference type="PROSITE" id="PS50115"/>
    </source>
</evidence>
<dbReference type="GO" id="GO:0000139">
    <property type="term" value="C:Golgi membrane"/>
    <property type="evidence" value="ECO:0007669"/>
    <property type="project" value="TreeGrafter"/>
</dbReference>
<dbReference type="EMBL" id="JANBOI010000440">
    <property type="protein sequence ID" value="KAJ1730534.1"/>
    <property type="molecule type" value="Genomic_DNA"/>
</dbReference>
<dbReference type="GO" id="GO:0005096">
    <property type="term" value="F:GTPase activator activity"/>
    <property type="evidence" value="ECO:0007669"/>
    <property type="project" value="UniProtKB-KW"/>
</dbReference>
<dbReference type="PROSITE" id="PS50115">
    <property type="entry name" value="ARFGAP"/>
    <property type="match status" value="1"/>
</dbReference>
<evidence type="ECO:0000256" key="4">
    <source>
        <dbReference type="ARBA" id="ARBA00022833"/>
    </source>
</evidence>
<dbReference type="PANTHER" id="PTHR46395:SF1">
    <property type="entry name" value="ADP-RIBOSYLATION FACTOR GTPASE-ACTIVATING PROTEIN 1"/>
    <property type="match status" value="1"/>
</dbReference>
<evidence type="ECO:0000256" key="6">
    <source>
        <dbReference type="SAM" id="MobiDB-lite"/>
    </source>
</evidence>
<feature type="region of interest" description="Disordered" evidence="6">
    <location>
        <begin position="329"/>
        <end position="442"/>
    </location>
</feature>
<dbReference type="Proteomes" id="UP001143981">
    <property type="component" value="Unassembled WGS sequence"/>
</dbReference>
<proteinExistence type="predicted"/>
<evidence type="ECO:0000256" key="3">
    <source>
        <dbReference type="ARBA" id="ARBA00022771"/>
    </source>
</evidence>